<proteinExistence type="predicted"/>
<evidence type="ECO:0000313" key="2">
    <source>
        <dbReference type="Proteomes" id="UP000674084"/>
    </source>
</evidence>
<protein>
    <submittedName>
        <fullName evidence="1">Uncharacterized protein</fullName>
    </submittedName>
</protein>
<evidence type="ECO:0000313" key="1">
    <source>
        <dbReference type="EMBL" id="MBQ0928663.1"/>
    </source>
</evidence>
<dbReference type="Proteomes" id="UP000674084">
    <property type="component" value="Unassembled WGS sequence"/>
</dbReference>
<sequence length="120" mass="12641">MQAEVGQLSGCHVIAELAGLSTLGDQMLEECGQVLLRVGDVLAAVQQSSELGSVSLVGDLRELLQHCFGLFGSVVGVALLSTKPDQALLSVLVALILLAHITFQLTRRFATTPRAATRPC</sequence>
<reference evidence="1 2" key="1">
    <citation type="submission" date="2021-04" db="EMBL/GenBank/DDBJ databases">
        <title>Whole-genome sequencing of Saccharopolyspora endophytica KCTC 19397.</title>
        <authorList>
            <person name="Ay H."/>
            <person name="Saygin H."/>
            <person name="Sahin N."/>
        </authorList>
    </citation>
    <scope>NUCLEOTIDE SEQUENCE [LARGE SCALE GENOMIC DNA]</scope>
    <source>
        <strain evidence="1 2">KCTC 19397</strain>
    </source>
</reference>
<comment type="caution">
    <text evidence="1">The sequence shown here is derived from an EMBL/GenBank/DDBJ whole genome shotgun (WGS) entry which is preliminary data.</text>
</comment>
<gene>
    <name evidence="1" type="ORF">KBO27_32360</name>
</gene>
<name>A0ABS5DQV9_9PSEU</name>
<organism evidence="1 2">
    <name type="scientific">Saccharopolyspora endophytica</name>
    <dbReference type="NCBI Taxonomy" id="543886"/>
    <lineage>
        <taxon>Bacteria</taxon>
        <taxon>Bacillati</taxon>
        <taxon>Actinomycetota</taxon>
        <taxon>Actinomycetes</taxon>
        <taxon>Pseudonocardiales</taxon>
        <taxon>Pseudonocardiaceae</taxon>
        <taxon>Saccharopolyspora</taxon>
    </lineage>
</organism>
<dbReference type="EMBL" id="JAGPXE010000022">
    <property type="protein sequence ID" value="MBQ0928663.1"/>
    <property type="molecule type" value="Genomic_DNA"/>
</dbReference>
<keyword evidence="2" id="KW-1185">Reference proteome</keyword>
<accession>A0ABS5DQV9</accession>